<reference evidence="1 2" key="1">
    <citation type="submission" date="2016-11" db="EMBL/GenBank/DDBJ databases">
        <authorList>
            <person name="Jaros S."/>
            <person name="Januszkiewicz K."/>
            <person name="Wedrychowicz H."/>
        </authorList>
    </citation>
    <scope>NUCLEOTIDE SEQUENCE [LARGE SCALE GENOMIC DNA]</scope>
    <source>
        <strain evidence="1">NVI 5450</strain>
    </source>
</reference>
<dbReference type="InterPro" id="IPR010732">
    <property type="entry name" value="T6SS_TssG-like"/>
</dbReference>
<evidence type="ECO:0000313" key="2">
    <source>
        <dbReference type="Proteomes" id="UP000183794"/>
    </source>
</evidence>
<dbReference type="AlphaFoldDB" id="A0A1L0BQ97"/>
<evidence type="ECO:0000313" key="1">
    <source>
        <dbReference type="EMBL" id="SGZ07698.1"/>
    </source>
</evidence>
<gene>
    <name evidence="1" type="ORF">NVI5450_3233</name>
</gene>
<dbReference type="Proteomes" id="UP000183794">
    <property type="component" value="Unassembled WGS sequence"/>
</dbReference>
<dbReference type="EMBL" id="FPLD01000086">
    <property type="protein sequence ID" value="SGZ07698.1"/>
    <property type="molecule type" value="Genomic_DNA"/>
</dbReference>
<name>A0A1L0BQ97_9GAMM</name>
<organism evidence="1 2">
    <name type="scientific">Moritella viscosa</name>
    <dbReference type="NCBI Taxonomy" id="80854"/>
    <lineage>
        <taxon>Bacteria</taxon>
        <taxon>Pseudomonadati</taxon>
        <taxon>Pseudomonadota</taxon>
        <taxon>Gammaproteobacteria</taxon>
        <taxon>Alteromonadales</taxon>
        <taxon>Moritellaceae</taxon>
        <taxon>Moritella</taxon>
    </lineage>
</organism>
<protein>
    <recommendedName>
        <fullName evidence="3">Type VI secretion protein VasB-1</fullName>
    </recommendedName>
</protein>
<proteinExistence type="predicted"/>
<accession>A0A1L0BQ97</accession>
<dbReference type="PANTHER" id="PTHR35564:SF4">
    <property type="entry name" value="CYTOPLASMIC PROTEIN"/>
    <property type="match status" value="1"/>
</dbReference>
<dbReference type="PANTHER" id="PTHR35564">
    <property type="match status" value="1"/>
</dbReference>
<evidence type="ECO:0008006" key="3">
    <source>
        <dbReference type="Google" id="ProtNLM"/>
    </source>
</evidence>
<sequence>MQLVKHEAAILGKRPAVTFLASLLPTYQQADIVEVRNPIAGKWTFSCDLPALSGGQGVMPRYSYSESLKVLFEQGNYALVDFFNGFNNRYYRLHCQTELKNNLTAQAEEAHFSWNRHDLSLTRMLTYLYGDLNNNGSLPAANLIQYSALMGLKLSCPRALKAILCDYFDYDFDVEYGDVEYVPLLPCSVTKLGINGQNNQLGIGALVGKSAVTAFNRLEVMIKPNNNAQFNKIRRDEKLTQAVNYFVRRYIGVDIKLKVMIKVDGEYLPGLKLTTNNKTDIRLAQSTWLAPKQAAKEHVVMPLK</sequence>
<dbReference type="Pfam" id="PF06996">
    <property type="entry name" value="T6SS_TssG"/>
    <property type="match status" value="1"/>
</dbReference>